<name>A0A1I4EHB1_9GAMM</name>
<dbReference type="Pfam" id="PF00577">
    <property type="entry name" value="Usher"/>
    <property type="match status" value="1"/>
</dbReference>
<evidence type="ECO:0000259" key="11">
    <source>
        <dbReference type="Pfam" id="PF13954"/>
    </source>
</evidence>
<feature type="domain" description="PapC N-terminal" evidence="11">
    <location>
        <begin position="38"/>
        <end position="185"/>
    </location>
</feature>
<dbReference type="Pfam" id="PF13954">
    <property type="entry name" value="PapC_N"/>
    <property type="match status" value="1"/>
</dbReference>
<feature type="domain" description="PapC-like C-terminal" evidence="10">
    <location>
        <begin position="765"/>
        <end position="826"/>
    </location>
</feature>
<dbReference type="InterPro" id="IPR025885">
    <property type="entry name" value="PapC_N"/>
</dbReference>
<dbReference type="RefSeq" id="WP_008106122.1">
    <property type="nucleotide sequence ID" value="NZ_FOSD01000017.1"/>
</dbReference>
<keyword evidence="6 9" id="KW-0732">Signal</keyword>
<feature type="chain" id="PRO_5047473760" evidence="9">
    <location>
        <begin position="34"/>
        <end position="848"/>
    </location>
</feature>
<dbReference type="Gene3D" id="2.60.40.2610">
    <property type="entry name" value="Outer membrane usher protein FimD, plug domain"/>
    <property type="match status" value="1"/>
</dbReference>
<dbReference type="Gene3D" id="2.60.40.3110">
    <property type="match status" value="1"/>
</dbReference>
<sequence>MTFTRESALPLRYTLLASAVFAALLSGAEQVFAAEEAEFDASFLQVSKGAAIDLARFNQGASAMPGTYRTLVYVNEHLIANQDINFHEMADKQVRACIPAPLLKKIPFNASALPASAAGLLTTETECSDLASVLPDASVSYDSNQLRLDISIPQIYLTSVPHDYVDPALWDAGIPALMLGYSTNAYTSRSAGQVYKSFFGGINAGLNIGGWYLRHNGNYNWQQQGGSGYQSLNTFVQHDVVPLRGRLVVGQSNTSGIIFDTLPFSGVQLASDERMLPESQRGYAPEIRGIARTNARVTVSQQGQVIYETTVSPGEFLINDLYPTGYGGDLDVTVNEADGSKSSFRVPYAAVAQLLRPGTSRYDVTAGKLRADYIRDDVALYQGTWQYGLTNDVTGYAGLQASQDYYALQGGTALGTPLGAFAFDITQARTHLRSADKQQDASMTGQSYRVSYSKAVPETGSNLSIAAYRFSTSGFMDFMTAMQSREALQRGASLDSVYRAKNRFSVTAGQALPDVWGNFYLSGSVQDYWNREGNEKQFQLGYNNRIGSVSWGISVNRSYSSYGSSQNSYLLSFSMPLGSDNQRHTPLLRTELSHDNGGRWGQQASLSGTAGDDSQFSYGATVRHASPNEGSSGALNGQYRASTTNLSGSVSSGKGYQSASAGLNGTIVAHSGGVTLSPYSGDTYALLEAKGAQGASVSSYPGVYVDNNGYALVPYLNPYQMNEIVLDPKGTSAGVELENTSSRIAPYSGAVVKVKFNAHRGLPILITANLQGKPLPFGADVLDSKGNVVGSVGQAGQAYALVEQEQGALTVRWGSEAQQSCVLPYKRVPEAQNSQPGLQTFNAVCGRQ</sequence>
<dbReference type="EMBL" id="FOSD01000017">
    <property type="protein sequence ID" value="SFL03571.1"/>
    <property type="molecule type" value="Genomic_DNA"/>
</dbReference>
<proteinExistence type="inferred from homology"/>
<gene>
    <name evidence="12" type="ORF">SAMN05518863_11728</name>
</gene>
<evidence type="ECO:0000256" key="6">
    <source>
        <dbReference type="ARBA" id="ARBA00022729"/>
    </source>
</evidence>
<feature type="signal peptide" evidence="9">
    <location>
        <begin position="1"/>
        <end position="33"/>
    </location>
</feature>
<comment type="caution">
    <text evidence="12">The sequence shown here is derived from an EMBL/GenBank/DDBJ whole genome shotgun (WGS) entry which is preliminary data.</text>
</comment>
<keyword evidence="8" id="KW-0998">Cell outer membrane</keyword>
<dbReference type="SUPFAM" id="SSF141729">
    <property type="entry name" value="FimD N-terminal domain-like"/>
    <property type="match status" value="1"/>
</dbReference>
<dbReference type="InterPro" id="IPR042186">
    <property type="entry name" value="FimD_plug_dom"/>
</dbReference>
<dbReference type="PANTHER" id="PTHR30451">
    <property type="entry name" value="OUTER MEMBRANE USHER PROTEIN"/>
    <property type="match status" value="1"/>
</dbReference>
<dbReference type="InterPro" id="IPR000015">
    <property type="entry name" value="Fimb_usher"/>
</dbReference>
<comment type="subcellular location">
    <subcellularLocation>
        <location evidence="1">Cell outer membrane</location>
        <topology evidence="1">Multi-pass membrane protein</topology>
    </subcellularLocation>
</comment>
<evidence type="ECO:0000256" key="8">
    <source>
        <dbReference type="ARBA" id="ARBA00023237"/>
    </source>
</evidence>
<evidence type="ECO:0000256" key="2">
    <source>
        <dbReference type="ARBA" id="ARBA00008064"/>
    </source>
</evidence>
<dbReference type="InterPro" id="IPR037224">
    <property type="entry name" value="PapC_N_sf"/>
</dbReference>
<evidence type="ECO:0000313" key="13">
    <source>
        <dbReference type="Proteomes" id="UP000198841"/>
    </source>
</evidence>
<dbReference type="Gene3D" id="2.60.40.2070">
    <property type="match status" value="1"/>
</dbReference>
<reference evidence="12 13" key="1">
    <citation type="submission" date="2016-10" db="EMBL/GenBank/DDBJ databases">
        <authorList>
            <person name="Varghese N."/>
            <person name="Submissions S."/>
        </authorList>
    </citation>
    <scope>NUCLEOTIDE SEQUENCE [LARGE SCALE GENOMIC DNA]</scope>
    <source>
        <strain evidence="12 13">YR512</strain>
    </source>
</reference>
<keyword evidence="5" id="KW-0812">Transmembrane</keyword>
<keyword evidence="4" id="KW-1134">Transmembrane beta strand</keyword>
<dbReference type="InterPro" id="IPR025949">
    <property type="entry name" value="PapC-like_C"/>
</dbReference>
<evidence type="ECO:0000256" key="3">
    <source>
        <dbReference type="ARBA" id="ARBA00022448"/>
    </source>
</evidence>
<dbReference type="InterPro" id="IPR043142">
    <property type="entry name" value="PapC-like_C_sf"/>
</dbReference>
<evidence type="ECO:0000256" key="9">
    <source>
        <dbReference type="SAM" id="SignalP"/>
    </source>
</evidence>
<dbReference type="PANTHER" id="PTHR30451:SF20">
    <property type="entry name" value="FIMBRIAE USHER"/>
    <property type="match status" value="1"/>
</dbReference>
<accession>A0A1I4EHB1</accession>
<evidence type="ECO:0000259" key="10">
    <source>
        <dbReference type="Pfam" id="PF13953"/>
    </source>
</evidence>
<evidence type="ECO:0000313" key="12">
    <source>
        <dbReference type="EMBL" id="SFL03571.1"/>
    </source>
</evidence>
<keyword evidence="7" id="KW-0472">Membrane</keyword>
<dbReference type="Proteomes" id="UP000198841">
    <property type="component" value="Unassembled WGS sequence"/>
</dbReference>
<keyword evidence="3" id="KW-0813">Transport</keyword>
<dbReference type="Pfam" id="PF13953">
    <property type="entry name" value="PapC_C"/>
    <property type="match status" value="1"/>
</dbReference>
<comment type="similarity">
    <text evidence="2">Belongs to the fimbrial export usher family.</text>
</comment>
<evidence type="ECO:0000256" key="4">
    <source>
        <dbReference type="ARBA" id="ARBA00022452"/>
    </source>
</evidence>
<evidence type="ECO:0000256" key="7">
    <source>
        <dbReference type="ARBA" id="ARBA00023136"/>
    </source>
</evidence>
<evidence type="ECO:0000256" key="5">
    <source>
        <dbReference type="ARBA" id="ARBA00022692"/>
    </source>
</evidence>
<keyword evidence="13" id="KW-1185">Reference proteome</keyword>
<evidence type="ECO:0000256" key="1">
    <source>
        <dbReference type="ARBA" id="ARBA00004571"/>
    </source>
</evidence>
<protein>
    <submittedName>
        <fullName evidence="12">Outer membrane usher protein</fullName>
    </submittedName>
</protein>
<dbReference type="Gene3D" id="3.10.20.410">
    <property type="match status" value="1"/>
</dbReference>
<organism evidence="12 13">
    <name type="scientific">Candidatus Pantoea symbiotica</name>
    <dbReference type="NCBI Taxonomy" id="1884370"/>
    <lineage>
        <taxon>Bacteria</taxon>
        <taxon>Pseudomonadati</taxon>
        <taxon>Pseudomonadota</taxon>
        <taxon>Gammaproteobacteria</taxon>
        <taxon>Enterobacterales</taxon>
        <taxon>Erwiniaceae</taxon>
        <taxon>Pantoea</taxon>
    </lineage>
</organism>